<keyword evidence="3" id="KW-1185">Reference proteome</keyword>
<feature type="region of interest" description="Disordered" evidence="1">
    <location>
        <begin position="1"/>
        <end position="22"/>
    </location>
</feature>
<keyword evidence="2" id="KW-0614">Plasmid</keyword>
<protein>
    <submittedName>
        <fullName evidence="2">Uncharacterized protein</fullName>
    </submittedName>
</protein>
<dbReference type="Proteomes" id="UP001291653">
    <property type="component" value="Plasmid pYSPA8-1"/>
</dbReference>
<sequence>MTSLPTRVDSHGNEREASAMEVNRAEGTAIRIRREVAEIRAAAARLAAGTTAEKAVADFLTVQATMLERAGGTPQRADGMRLDDDTVDQPGQFPSPARSALLIARAYLATGG</sequence>
<gene>
    <name evidence="2" type="ORF">SYYSPA8_36840</name>
</gene>
<evidence type="ECO:0000313" key="3">
    <source>
        <dbReference type="Proteomes" id="UP001291653"/>
    </source>
</evidence>
<accession>A0AA86IZ13</accession>
<feature type="compositionally biased region" description="Basic and acidic residues" evidence="1">
    <location>
        <begin position="8"/>
        <end position="18"/>
    </location>
</feature>
<dbReference type="RefSeq" id="WP_323451969.1">
    <property type="nucleotide sequence ID" value="NZ_LC735414.1"/>
</dbReference>
<reference evidence="2 3" key="1">
    <citation type="submission" date="2022-10" db="EMBL/GenBank/DDBJ databases">
        <title>Draft genome sequence of Streptomyces sp. YSPA8.</title>
        <authorList>
            <person name="Moriuchi R."/>
            <person name="Dohra H."/>
            <person name="Yamamura H."/>
            <person name="Kodani S."/>
        </authorList>
    </citation>
    <scope>NUCLEOTIDE SEQUENCE [LARGE SCALE GENOMIC DNA]</scope>
    <source>
        <strain evidence="2 3">YSPA8</strain>
        <plasmid evidence="2 3">pYSPA8-1</plasmid>
    </source>
</reference>
<geneLocation type="plasmid" evidence="2 3">
    <name>pYSPA8-1</name>
</geneLocation>
<name>A0AA86IZ13_9ACTN</name>
<proteinExistence type="predicted"/>
<dbReference type="EMBL" id="LC735414">
    <property type="protein sequence ID" value="BDT39486.1"/>
    <property type="molecule type" value="Genomic_DNA"/>
</dbReference>
<dbReference type="AlphaFoldDB" id="A0AA86IZ13"/>
<evidence type="ECO:0000256" key="1">
    <source>
        <dbReference type="SAM" id="MobiDB-lite"/>
    </source>
</evidence>
<evidence type="ECO:0000313" key="2">
    <source>
        <dbReference type="EMBL" id="BDT39486.1"/>
    </source>
</evidence>
<organism evidence="2 3">
    <name type="scientific">Streptomyces yaizuensis</name>
    <dbReference type="NCBI Taxonomy" id="2989713"/>
    <lineage>
        <taxon>Bacteria</taxon>
        <taxon>Bacillati</taxon>
        <taxon>Actinomycetota</taxon>
        <taxon>Actinomycetes</taxon>
        <taxon>Kitasatosporales</taxon>
        <taxon>Streptomycetaceae</taxon>
        <taxon>Streptomyces</taxon>
    </lineage>
</organism>
<feature type="region of interest" description="Disordered" evidence="1">
    <location>
        <begin position="72"/>
        <end position="95"/>
    </location>
</feature>